<evidence type="ECO:0000259" key="1">
    <source>
        <dbReference type="PROSITE" id="PS51534"/>
    </source>
</evidence>
<dbReference type="RefSeq" id="WP_345683128.1">
    <property type="nucleotide sequence ID" value="NZ_BAABRO010000002.1"/>
</dbReference>
<feature type="domain" description="SEFIR" evidence="1">
    <location>
        <begin position="120"/>
        <end position="258"/>
    </location>
</feature>
<dbReference type="SUPFAM" id="SSF52200">
    <property type="entry name" value="Toll/Interleukin receptor TIR domain"/>
    <property type="match status" value="1"/>
</dbReference>
<name>A0ABP9VLV0_9BACT</name>
<dbReference type="EMBL" id="BAABRO010000002">
    <property type="protein sequence ID" value="GAA5506174.1"/>
    <property type="molecule type" value="Genomic_DNA"/>
</dbReference>
<dbReference type="PROSITE" id="PS51534">
    <property type="entry name" value="SEFIR"/>
    <property type="match status" value="1"/>
</dbReference>
<dbReference type="Proteomes" id="UP001416858">
    <property type="component" value="Unassembled WGS sequence"/>
</dbReference>
<dbReference type="InterPro" id="IPR013568">
    <property type="entry name" value="SEFIR_dom"/>
</dbReference>
<keyword evidence="3" id="KW-1185">Reference proteome</keyword>
<reference evidence="2 3" key="1">
    <citation type="submission" date="2024-02" db="EMBL/GenBank/DDBJ databases">
        <title>Rhodopirellula caenicola NBRC 110016.</title>
        <authorList>
            <person name="Ichikawa N."/>
            <person name="Katano-Makiyama Y."/>
            <person name="Hidaka K."/>
        </authorList>
    </citation>
    <scope>NUCLEOTIDE SEQUENCE [LARGE SCALE GENOMIC DNA]</scope>
    <source>
        <strain evidence="2 3">NBRC 110016</strain>
    </source>
</reference>
<protein>
    <recommendedName>
        <fullName evidence="1">SEFIR domain-containing protein</fullName>
    </recommendedName>
</protein>
<accession>A0ABP9VLV0</accession>
<sequence>MYFNACEQLADKRPAFRTTVEAIDALLYRNQGRDITLAFLTQFLTSPRREIAFVFDSLCDDPNFSRRTVDFCQTHEQPLLPSGQCDLCDEGQETTSTQTDVIKVPLVQPPKQDPSLHPAPPRVLISYSHDSPEHADRVLQLANSLRGHGVDCRIDREDPDPDEGWTLWMKNNLREAKFVLCVCTETYKRRFDGQETEGVGRGVQWEARLTRNYLYRTPNANKKFRVVLLGSESEKSIPDELRDYTFYRLDDFSMNNEMFRKLFRLLTEQEKNVIVPLGPLTQIEG</sequence>
<organism evidence="2 3">
    <name type="scientific">Novipirellula caenicola</name>
    <dbReference type="NCBI Taxonomy" id="1536901"/>
    <lineage>
        <taxon>Bacteria</taxon>
        <taxon>Pseudomonadati</taxon>
        <taxon>Planctomycetota</taxon>
        <taxon>Planctomycetia</taxon>
        <taxon>Pirellulales</taxon>
        <taxon>Pirellulaceae</taxon>
        <taxon>Novipirellula</taxon>
    </lineage>
</organism>
<dbReference type="InterPro" id="IPR035897">
    <property type="entry name" value="Toll_tir_struct_dom_sf"/>
</dbReference>
<evidence type="ECO:0000313" key="2">
    <source>
        <dbReference type="EMBL" id="GAA5506174.1"/>
    </source>
</evidence>
<dbReference type="Gene3D" id="3.40.50.11530">
    <property type="match status" value="1"/>
</dbReference>
<dbReference type="Pfam" id="PF08357">
    <property type="entry name" value="SEFIR"/>
    <property type="match status" value="1"/>
</dbReference>
<evidence type="ECO:0000313" key="3">
    <source>
        <dbReference type="Proteomes" id="UP001416858"/>
    </source>
</evidence>
<gene>
    <name evidence="2" type="ORF">Rcae01_01626</name>
</gene>
<comment type="caution">
    <text evidence="2">The sequence shown here is derived from an EMBL/GenBank/DDBJ whole genome shotgun (WGS) entry which is preliminary data.</text>
</comment>
<proteinExistence type="predicted"/>